<feature type="domain" description="Zn(2)-C6 fungal-type" evidence="8">
    <location>
        <begin position="49"/>
        <end position="78"/>
    </location>
</feature>
<dbReference type="PANTHER" id="PTHR46910:SF5">
    <property type="entry name" value="ZN(II)2CYS6 TRANSCRIPTION FACTOR (EUROFUNG)"/>
    <property type="match status" value="1"/>
</dbReference>
<keyword evidence="10" id="KW-1185">Reference proteome</keyword>
<dbReference type="Proteomes" id="UP001220256">
    <property type="component" value="Unassembled WGS sequence"/>
</dbReference>
<evidence type="ECO:0000259" key="8">
    <source>
        <dbReference type="PROSITE" id="PS50048"/>
    </source>
</evidence>
<feature type="compositionally biased region" description="Basic and acidic residues" evidence="7">
    <location>
        <begin position="32"/>
        <end position="41"/>
    </location>
</feature>
<keyword evidence="1" id="KW-0479">Metal-binding</keyword>
<keyword evidence="6" id="KW-0175">Coiled coil</keyword>
<feature type="region of interest" description="Disordered" evidence="7">
    <location>
        <begin position="1"/>
        <end position="41"/>
    </location>
</feature>
<keyword evidence="4" id="KW-0804">Transcription</keyword>
<proteinExistence type="predicted"/>
<feature type="coiled-coil region" evidence="6">
    <location>
        <begin position="94"/>
        <end position="121"/>
    </location>
</feature>
<keyword evidence="3" id="KW-0238">DNA-binding</keyword>
<dbReference type="PROSITE" id="PS00463">
    <property type="entry name" value="ZN2_CY6_FUNGAL_1"/>
    <property type="match status" value="1"/>
</dbReference>
<dbReference type="InterPro" id="IPR007219">
    <property type="entry name" value="XnlR_reg_dom"/>
</dbReference>
<feature type="region of interest" description="Disordered" evidence="7">
    <location>
        <begin position="123"/>
        <end position="164"/>
    </location>
</feature>
<evidence type="ECO:0000256" key="3">
    <source>
        <dbReference type="ARBA" id="ARBA00023125"/>
    </source>
</evidence>
<dbReference type="CDD" id="cd00067">
    <property type="entry name" value="GAL4"/>
    <property type="match status" value="1"/>
</dbReference>
<dbReference type="InterPro" id="IPR001138">
    <property type="entry name" value="Zn2Cys6_DnaBD"/>
</dbReference>
<organism evidence="9 10">
    <name type="scientific">Penicillium chrysogenum</name>
    <name type="common">Penicillium notatum</name>
    <dbReference type="NCBI Taxonomy" id="5076"/>
    <lineage>
        <taxon>Eukaryota</taxon>
        <taxon>Fungi</taxon>
        <taxon>Dikarya</taxon>
        <taxon>Ascomycota</taxon>
        <taxon>Pezizomycotina</taxon>
        <taxon>Eurotiomycetes</taxon>
        <taxon>Eurotiomycetidae</taxon>
        <taxon>Eurotiales</taxon>
        <taxon>Aspergillaceae</taxon>
        <taxon>Penicillium</taxon>
        <taxon>Penicillium chrysogenum species complex</taxon>
    </lineage>
</organism>
<dbReference type="CDD" id="cd12148">
    <property type="entry name" value="fungal_TF_MHR"/>
    <property type="match status" value="1"/>
</dbReference>
<evidence type="ECO:0000256" key="6">
    <source>
        <dbReference type="SAM" id="Coils"/>
    </source>
</evidence>
<evidence type="ECO:0000313" key="9">
    <source>
        <dbReference type="EMBL" id="KAJ5256209.1"/>
    </source>
</evidence>
<dbReference type="InterPro" id="IPR050987">
    <property type="entry name" value="AtrR-like"/>
</dbReference>
<dbReference type="SUPFAM" id="SSF57701">
    <property type="entry name" value="Zn2/Cys6 DNA-binding domain"/>
    <property type="match status" value="1"/>
</dbReference>
<evidence type="ECO:0000256" key="2">
    <source>
        <dbReference type="ARBA" id="ARBA00023015"/>
    </source>
</evidence>
<name>A0ABQ8W6B0_PENCH</name>
<protein>
    <recommendedName>
        <fullName evidence="8">Zn(2)-C6 fungal-type domain-containing protein</fullName>
    </recommendedName>
</protein>
<evidence type="ECO:0000256" key="4">
    <source>
        <dbReference type="ARBA" id="ARBA00023163"/>
    </source>
</evidence>
<dbReference type="Pfam" id="PF04082">
    <property type="entry name" value="Fungal_trans"/>
    <property type="match status" value="1"/>
</dbReference>
<dbReference type="SMART" id="SM00066">
    <property type="entry name" value="GAL4"/>
    <property type="match status" value="1"/>
</dbReference>
<accession>A0ABQ8W6B0</accession>
<feature type="compositionally biased region" description="Polar residues" evidence="7">
    <location>
        <begin position="137"/>
        <end position="151"/>
    </location>
</feature>
<gene>
    <name evidence="9" type="ORF">N7505_011360</name>
</gene>
<dbReference type="Pfam" id="PF00172">
    <property type="entry name" value="Zn_clus"/>
    <property type="match status" value="1"/>
</dbReference>
<evidence type="ECO:0000256" key="5">
    <source>
        <dbReference type="ARBA" id="ARBA00023242"/>
    </source>
</evidence>
<dbReference type="PANTHER" id="PTHR46910">
    <property type="entry name" value="TRANSCRIPTION FACTOR PDR1"/>
    <property type="match status" value="1"/>
</dbReference>
<reference evidence="9 10" key="1">
    <citation type="journal article" date="2023" name="IMA Fungus">
        <title>Comparative genomic study of the Penicillium genus elucidates a diverse pangenome and 15 lateral gene transfer events.</title>
        <authorList>
            <person name="Petersen C."/>
            <person name="Sorensen T."/>
            <person name="Nielsen M.R."/>
            <person name="Sondergaard T.E."/>
            <person name="Sorensen J.L."/>
            <person name="Fitzpatrick D.A."/>
            <person name="Frisvad J.C."/>
            <person name="Nielsen K.L."/>
        </authorList>
    </citation>
    <scope>NUCLEOTIDE SEQUENCE [LARGE SCALE GENOMIC DNA]</scope>
    <source>
        <strain evidence="9 10">IBT 3361</strain>
    </source>
</reference>
<evidence type="ECO:0000256" key="7">
    <source>
        <dbReference type="SAM" id="MobiDB-lite"/>
    </source>
</evidence>
<feature type="compositionally biased region" description="Polar residues" evidence="7">
    <location>
        <begin position="717"/>
        <end position="726"/>
    </location>
</feature>
<dbReference type="InterPro" id="IPR036864">
    <property type="entry name" value="Zn2-C6_fun-type_DNA-bd_sf"/>
</dbReference>
<dbReference type="Gene3D" id="4.10.240.10">
    <property type="entry name" value="Zn(2)-C6 fungal-type DNA-binding domain"/>
    <property type="match status" value="1"/>
</dbReference>
<evidence type="ECO:0000313" key="10">
    <source>
        <dbReference type="Proteomes" id="UP001220256"/>
    </source>
</evidence>
<dbReference type="EMBL" id="JAPVEB010000010">
    <property type="protein sequence ID" value="KAJ5256209.1"/>
    <property type="molecule type" value="Genomic_DNA"/>
</dbReference>
<keyword evidence="2" id="KW-0805">Transcription regulation</keyword>
<comment type="caution">
    <text evidence="9">The sequence shown here is derived from an EMBL/GenBank/DDBJ whole genome shotgun (WGS) entry which is preliminary data.</text>
</comment>
<keyword evidence="5" id="KW-0539">Nucleus</keyword>
<dbReference type="SMART" id="SM00906">
    <property type="entry name" value="Fungal_trans"/>
    <property type="match status" value="1"/>
</dbReference>
<evidence type="ECO:0000256" key="1">
    <source>
        <dbReference type="ARBA" id="ARBA00022723"/>
    </source>
</evidence>
<sequence>MSCPADSERSPTGPTREEYDNHSLVPEEDLVSEWKGREENKTAETEKVACDRCRQRKKKCDRVNPCLQCIKTGSQCTYQLGLKAKEKRQRILISNVYENRMEHISNKIDKLSEMMRQLSHERTSNNGFAGSAGLRSPSHSFLQSTESQLTSSDKKAGAKRPHLPLKEAEGIESTLFSHVIFATRYLQAVVENDPYSNVAAEMTSALDGLRSTVNAQNQQNETLEGSPPFSKALPPGLGFRELPIPSMDRILACLRIAYGSYALFVLQTATIFTNSSEERSPNEVYWPFEFGSLGDFTGYVVKACSPGPVTDTELIIVHYGLYCLFTECSRVVEDGIVKQEYEAQATICKDSLETILSNLSFHIPTNIDSVCAMYMAAVYCLQCGKPFAAWTFISRASLMSQALGMHSSHVVATQPAEKVQRKLRLFWALYVIEKVVSLRLGRCSTIRDHEITVPRLLLDRKMSSLLYNRLPDWIDVANLYGRVYDNIYGPNALAQPVSVRESRARALAAELERIMAARVEFYKRPNQWTSHAIHAEPCRFIIHANRAIEYSILACIYRGIPSGESSSLAPCPECISAARATLKETEVCITMVSDATSWSPSLDIWVNEVVILAPFMPFLILFCNIIETSDSSDLAYLHRLVDGLHSMAQSPRYSSCSKQLRILKALYDVAAKYVEAKARSQPGDMDSGQITDLDMNTYLNSNTVWFGSDSYSPSLSTAPDSLSLDGTQKPVPAPAGTTEAQQAMNQASGFQTRGNSFAMHQQISDDFITGLDTPGVQLGSWFHQSHQMMGLLNDL</sequence>
<feature type="region of interest" description="Disordered" evidence="7">
    <location>
        <begin position="717"/>
        <end position="743"/>
    </location>
</feature>
<dbReference type="PROSITE" id="PS50048">
    <property type="entry name" value="ZN2_CY6_FUNGAL_2"/>
    <property type="match status" value="1"/>
</dbReference>